<dbReference type="PROSITE" id="PS50268">
    <property type="entry name" value="CADHERIN_2"/>
    <property type="match status" value="1"/>
</dbReference>
<dbReference type="Proteomes" id="UP000093111">
    <property type="component" value="Unassembled WGS sequence"/>
</dbReference>
<dbReference type="GO" id="GO:0005509">
    <property type="term" value="F:calcium ion binding"/>
    <property type="evidence" value="ECO:0007669"/>
    <property type="project" value="InterPro"/>
</dbReference>
<comment type="cofactor">
    <cofactor evidence="1">
        <name>Ca(2+)</name>
        <dbReference type="ChEBI" id="CHEBI:29108"/>
    </cofactor>
</comment>
<evidence type="ECO:0000256" key="5">
    <source>
        <dbReference type="ARBA" id="ARBA00022656"/>
    </source>
</evidence>
<comment type="caution">
    <text evidence="10">The sequence shown here is derived from an EMBL/GenBank/DDBJ whole genome shotgun (WGS) entry which is preliminary data.</text>
</comment>
<dbReference type="EMBL" id="LGLV01000005">
    <property type="protein sequence ID" value="OBZ95939.1"/>
    <property type="molecule type" value="Genomic_DNA"/>
</dbReference>
<keyword evidence="8" id="KW-0472">Membrane</keyword>
<accession>A0A1C7P3Y6</accession>
<dbReference type="InterPro" id="IPR003995">
    <property type="entry name" value="RTX_toxin_determinant-A"/>
</dbReference>
<evidence type="ECO:0000256" key="2">
    <source>
        <dbReference type="ARBA" id="ARBA00004370"/>
    </source>
</evidence>
<dbReference type="PATRIC" id="fig|1612624.7.peg.1246"/>
<dbReference type="CDD" id="cd11304">
    <property type="entry name" value="Cadherin_repeat"/>
    <property type="match status" value="1"/>
</dbReference>
<keyword evidence="6" id="KW-0677">Repeat</keyword>
<evidence type="ECO:0000259" key="9">
    <source>
        <dbReference type="PROSITE" id="PS50268"/>
    </source>
</evidence>
<keyword evidence="4" id="KW-0964">Secreted</keyword>
<keyword evidence="11" id="KW-1185">Reference proteome</keyword>
<keyword evidence="5" id="KW-0800">Toxin</keyword>
<dbReference type="PROSITE" id="PS00330">
    <property type="entry name" value="HEMOLYSIN_CALCIUM"/>
    <property type="match status" value="6"/>
</dbReference>
<dbReference type="InterPro" id="IPR011049">
    <property type="entry name" value="Serralysin-like_metalloprot_C"/>
</dbReference>
<dbReference type="AlphaFoldDB" id="A0A1C7P3Y6"/>
<evidence type="ECO:0000256" key="7">
    <source>
        <dbReference type="ARBA" id="ARBA00023026"/>
    </source>
</evidence>
<evidence type="ECO:0000256" key="3">
    <source>
        <dbReference type="ARBA" id="ARBA00004613"/>
    </source>
</evidence>
<dbReference type="PRINTS" id="PR01488">
    <property type="entry name" value="RTXTOXINA"/>
</dbReference>
<dbReference type="PRINTS" id="PR00313">
    <property type="entry name" value="CABNDNGRPT"/>
</dbReference>
<dbReference type="PANTHER" id="PTHR38340">
    <property type="entry name" value="S-LAYER PROTEIN"/>
    <property type="match status" value="1"/>
</dbReference>
<dbReference type="Pfam" id="PF00353">
    <property type="entry name" value="HemolysinCabind"/>
    <property type="match status" value="6"/>
</dbReference>
<dbReference type="SMART" id="SM00112">
    <property type="entry name" value="CA"/>
    <property type="match status" value="1"/>
</dbReference>
<evidence type="ECO:0000313" key="10">
    <source>
        <dbReference type="EMBL" id="OBZ95939.1"/>
    </source>
</evidence>
<proteinExistence type="predicted"/>
<dbReference type="GO" id="GO:0090729">
    <property type="term" value="F:toxin activity"/>
    <property type="evidence" value="ECO:0007669"/>
    <property type="project" value="UniProtKB-KW"/>
</dbReference>
<dbReference type="GO" id="GO:0016020">
    <property type="term" value="C:membrane"/>
    <property type="evidence" value="ECO:0007669"/>
    <property type="project" value="UniProtKB-SubCell"/>
</dbReference>
<feature type="domain" description="Cadherin" evidence="9">
    <location>
        <begin position="810"/>
        <end position="912"/>
    </location>
</feature>
<dbReference type="GO" id="GO:0007156">
    <property type="term" value="P:homophilic cell adhesion via plasma membrane adhesion molecules"/>
    <property type="evidence" value="ECO:0007669"/>
    <property type="project" value="InterPro"/>
</dbReference>
<dbReference type="PANTHER" id="PTHR38340:SF1">
    <property type="entry name" value="S-LAYER PROTEIN"/>
    <property type="match status" value="1"/>
</dbReference>
<dbReference type="InterPro" id="IPR001343">
    <property type="entry name" value="Hemolysn_Ca-bd"/>
</dbReference>
<evidence type="ECO:0000256" key="4">
    <source>
        <dbReference type="ARBA" id="ARBA00022525"/>
    </source>
</evidence>
<dbReference type="InterPro" id="IPR018511">
    <property type="entry name" value="Hemolysin-typ_Ca-bd_CS"/>
</dbReference>
<dbReference type="Gene3D" id="2.150.10.10">
    <property type="entry name" value="Serralysin-like metalloprotease, C-terminal"/>
    <property type="match status" value="5"/>
</dbReference>
<evidence type="ECO:0000256" key="8">
    <source>
        <dbReference type="ARBA" id="ARBA00023136"/>
    </source>
</evidence>
<evidence type="ECO:0000256" key="1">
    <source>
        <dbReference type="ARBA" id="ARBA00001913"/>
    </source>
</evidence>
<evidence type="ECO:0000256" key="6">
    <source>
        <dbReference type="ARBA" id="ARBA00022737"/>
    </source>
</evidence>
<name>A0A1C7P3Y6_9HYPH</name>
<protein>
    <recommendedName>
        <fullName evidence="9">Cadherin domain-containing protein</fullName>
    </recommendedName>
</protein>
<sequence>MARIVGVTRNKETLTGGGGSDTLVGGAGENILLGKGGADTFESSARVAHYTSESYDTIGDFEVGVDKIDVSAFGISSFDQLKLILETKNGTDAYFNAYYYGYAHSVQLTKVAPSKLTSGDFIFDTQGAKSETGTGGNDRLFGSTKNDTLDGGAGNDQLFGGGGNDTLIGGTGTNVLYGQAGADTFKSIERAAHYTSESFDTIGDFVVGTDKIDVSAFGISSLDQLKLIFETKNGTDAYFNAYYYGYDHIVQLTKVAASKLTSGDFIFDTQGAKSETGTAGNDRLFGSKGGDTLDGGAGNDQLFGGGGNDILIGGTGTNVLYGQVGADTFKSIERAAHYTSENSDTIGDFVVGTDKIDVSAFGISSFDQLKLIFETKNGTDAYFNAYYYGYAHSIQLTKVAASKLTSGDFIYDTQGAKSEVGTGGADRLFGSKAGDTLEGGAGNDQLFGGGGNDILIGGTGTNVLYGQTGADTFTSIERAAHYTSESYDTIGDFQVGVDKIDVSALGISSLAQLRLILETKNGTDAYFNAYYYGYDHVVQLTKVLPGKLTSGDFIYDTQTFKDLVGTNGSDRLFGSRTTDTLDGGAGNDQLFGGSGDDILIGGAGSNVLYGQAGADTFKSIERAAHYTSESYDTIGDFVVGTDKIDVSAFGISSFDQLQLILETKNGTDAYFNAYFYGYDHAIQLTKVAASKLTAGDFIFDTTEFKDETGTSGADRLFGSAKADTLDGGNGNDQLFGGAGNDRLIGGGGSNRLYGGSGTDTAVFSGNRSDYVIVRNADGSVNVGSDVLFSVEKIEFADTTITTPANRVPTAPTLSKTSVAENTAVGTTIGVFASTDPEGGAVTYRLTDSAGGLFKLSGNKLLVGKALDYETLQNDTITVEVTDLAGKKTIKTFTISITDVMETINGTENGETLKGGIGADKIVAGAGNDTLYGYGGNDHLYGNAGDDILYGGLGADTLTGGPGKDVFLFKALSDSTVASKGRDTILDFSGAGGDRIDLSAIDASTKTAGNQAFSFLGTAAFSGKAGELRYDKKTSDTYIYGDVDGDGKADFSIHLDDALTLSKGYFVL</sequence>
<dbReference type="STRING" id="1612624.ADU59_05955"/>
<evidence type="ECO:0000313" key="11">
    <source>
        <dbReference type="Proteomes" id="UP000093111"/>
    </source>
</evidence>
<keyword evidence="7" id="KW-0843">Virulence</keyword>
<dbReference type="InterPro" id="IPR013858">
    <property type="entry name" value="Peptidase_M10B_C"/>
</dbReference>
<organism evidence="10 11">
    <name type="scientific">Pararhizobium polonicum</name>
    <dbReference type="NCBI Taxonomy" id="1612624"/>
    <lineage>
        <taxon>Bacteria</taxon>
        <taxon>Pseudomonadati</taxon>
        <taxon>Pseudomonadota</taxon>
        <taxon>Alphaproteobacteria</taxon>
        <taxon>Hyphomicrobiales</taxon>
        <taxon>Rhizobiaceae</taxon>
        <taxon>Rhizobium/Agrobacterium group</taxon>
        <taxon>Pararhizobium</taxon>
    </lineage>
</organism>
<dbReference type="GO" id="GO:0005615">
    <property type="term" value="C:extracellular space"/>
    <property type="evidence" value="ECO:0007669"/>
    <property type="project" value="InterPro"/>
</dbReference>
<dbReference type="RefSeq" id="WP_068952726.1">
    <property type="nucleotide sequence ID" value="NZ_LGLV01000005.1"/>
</dbReference>
<dbReference type="InterPro" id="IPR050557">
    <property type="entry name" value="RTX_toxin/Mannuronan_C5-epim"/>
</dbReference>
<dbReference type="InterPro" id="IPR002126">
    <property type="entry name" value="Cadherin-like_dom"/>
</dbReference>
<gene>
    <name evidence="10" type="ORF">ADU59_05955</name>
</gene>
<reference evidence="10 11" key="1">
    <citation type="journal article" date="2016" name="Syst. Appl. Microbiol.">
        <title>Pararhizobium polonicum sp. nov. isolated from tumors on stone fruit rootstocks.</title>
        <authorList>
            <person name="Pulawska J."/>
            <person name="Kuzmanovic N."/>
            <person name="Willems A."/>
            <person name="Pothier J.F."/>
        </authorList>
    </citation>
    <scope>NUCLEOTIDE SEQUENCE [LARGE SCALE GENOMIC DNA]</scope>
    <source>
        <strain evidence="10 11">F5.1</strain>
    </source>
</reference>
<dbReference type="Pfam" id="PF08548">
    <property type="entry name" value="Peptidase_M10_C"/>
    <property type="match status" value="2"/>
</dbReference>
<comment type="subcellular location">
    <subcellularLocation>
        <location evidence="2">Membrane</location>
    </subcellularLocation>
    <subcellularLocation>
        <location evidence="3">Secreted</location>
    </subcellularLocation>
</comment>
<dbReference type="SUPFAM" id="SSF51120">
    <property type="entry name" value="beta-Roll"/>
    <property type="match status" value="7"/>
</dbReference>